<accession>A0A088S4L0</accession>
<dbReference type="Gene3D" id="2.60.40.150">
    <property type="entry name" value="C2 domain"/>
    <property type="match status" value="3"/>
</dbReference>
<feature type="region of interest" description="Disordered" evidence="1">
    <location>
        <begin position="1683"/>
        <end position="1707"/>
    </location>
</feature>
<dbReference type="RefSeq" id="XP_010703375.1">
    <property type="nucleotide sequence ID" value="XM_010705073.1"/>
</dbReference>
<feature type="region of interest" description="Disordered" evidence="1">
    <location>
        <begin position="2144"/>
        <end position="2171"/>
    </location>
</feature>
<feature type="compositionally biased region" description="Basic and acidic residues" evidence="1">
    <location>
        <begin position="948"/>
        <end position="962"/>
    </location>
</feature>
<feature type="compositionally biased region" description="Basic residues" evidence="1">
    <location>
        <begin position="2157"/>
        <end position="2171"/>
    </location>
</feature>
<dbReference type="PANTHER" id="PTHR10774:SF190">
    <property type="entry name" value="C2 CALCIUM_LIPID-BINDING ENDONUCLEASE_EXONUCLEASE_PHOSPHATASE-RELATED"/>
    <property type="match status" value="1"/>
</dbReference>
<dbReference type="InterPro" id="IPR000008">
    <property type="entry name" value="C2_dom"/>
</dbReference>
<sequence length="2171" mass="239475">MGKLTIKVHKCELYRPVSSGNWVVNPRVTVVVDGTYRFQTTLKKNTFQPQFSDSFVVGNTHRLAVIELSVYDVQEPSGLVLPGIGVLTAKRGVVRAVNCTGIDEGEVFGASSTGPTGSGGAAGSSGGTSSLLKARLPVLLGRCYISIERLVHHERKRRKYYLATPLPPVSATATAGCNVCAGAAGMTSNAITSGTSSAAMVNDNGPSLLQQTIPTGIAGTITISLESDSLGEPASELRLSEQLEAAYVRRLRRFLLCYDPPKVAILDVMMAHVRDTAELYPRNNGNNASTVALTDKSAPALWSNGQDQSSSTPTISSPITSQCPRGKSVTSREGGASPLLVSSRNHDDYQTRTPLSSRPYLLMPLDSRVSPFSSSVSPLVVVTPRKRSVCLGGRAELTVELPDERETFEEMMSRLCAEYQASEPGDFRAAIRVDGCTNINKEDWNQSLLGSDDVFIILRSEAEEFVTNMATLQNTVVWAEANTVAMDVINPQHFYVTVILMGRCGAKTYEIGRCNVSAAPLSQGYISRRNMFLCMVESVTQVVVSGLVHLLVRPINFGLTSPDMAESVDDFYDRLGRFFKRYDPIQLPLVDVLARSRLGEIDSYMNDLVVQYGREPGTVRMLVAIESLVSLRETADMDLSGQDVCVLLTMGTCSVRTKAFAVRQFAPTSVRENYVFDVVRETDLIRIEVVNAQWDDVVYGRVDFSCLNTQRSVMNKRDLYLVGAAGTPEAYFSGIVRVNLYSDEVGHNYEVDLSLENTFAGRLRRYAYRHTPDSLHRVNIAVATVFDMESFMARLAVEYGDEDPTYALYFTVVGCRQLRSGLSGINPYVVVRVGIDAYQTKTSRATVEPDYFEFCQFYYDRPEDMAITLVVMDQADIGRDEEVGRAVIPLANVQPSRQYNDWLPVLSEKKNGKMREVGRIGFKYTVVDLNLVDRTRARLIKEQCREREARRPNVMRGKREPRSPSMGQIGGSGTDPLPSSGTTSAGISSSVSQRWSNLKRYLLQGHLRTNSMRMVSDVNSTFDDSDRYEQTMNETTTFGVTWRDTSPSKSGRSLVNRTPTMNLMDRGITSVEEFCSAEVSQPNSAALSDADADLPASLELTYRPPTYGGDVLTESSAPLDSEGSNEKSYATRMQLRVRLLSCTNLFKPGRNMPNPYVLLSTICESHRSRVQFSTTEPLFNEAFLFTVEDPSIDYLSITVLTDTPYGLRKLGHCTLSMRNVQRGVMRTRWTSLVIHPFEATAMECGFVYLSLGAINFGMNYLPSMDAENRLREKIREYLSMHAPRQLHRLEWYVGELSQVESIMLGDWFHDNGSDTGADDTDTRVADLEVAVLGVSHLYSSGFLAEGFCVVKAKVNGHTRARTEPITGERGNFVVSDAQDQLRFSVSEPTTTLVRLSVVLNGKTNAGECYISLADLHRGVTKERTLMLVMDSRTSHAVAVGFIRVSVLCRNYGSSAPAPTEEELSLHSRLTRFFYYYIPTELAMVDVKYATTLNVAAYLNRMVEKYGPEPGEYNLHFTVDRCRALAFKNGKTPLNVFCIVRAGLQEFRSSIVECRDECVISESFDLVVGLPQQENVELILMRYYPSKQVELARTQVELGTLRQAEENLMELALVSHAGTKAAGVCGVLKVSAFPVDFGSDDQMHARSQSAFAYGIEGSSALAQTAYLFASPMMGAASTFSALRSHAPSENDAGKDPSDAERTPLQPGMAPLMSTAFSGTYREKGGSVPPVVRSSISGSVTIVGFAGLIIHDAEIYIRVSEGGTVLLKTKPIPADQLVSLEASTATFTIDNVAANYDKQYTLKLGFRKLLGAEALCHADFCILRCPTGKTVEKRLRLYDVNSEFLGICRLSISLPKVHLPVPPLQHLSPAIFEPLMDDVASLVSTYMPKDVRRLDLILCHAPDIRQLHRALRLQLAPSVVATVYVAIHSLDLHSTTMRHSCVVTASVGHFTSEAARRQPGASPVYPYGMSKESVSNLDFPLLRIDISATGQAATLTLCVYDRASKSKSEEVGRTVVSLRALLTPAVFDMLEKVQVPLVSVRHAANRVHASLVGTITFSLIPPAFESYGASVRFSSSAMDGFDRAYVRYYTDRICRLLSHYDANSLVDIHARLYESYVSCNCWETGLSACLADLVVRWGKELDPCEPPPALKSHDDTQHNKRVSVVHRGKRESN</sequence>
<organism evidence="3 4">
    <name type="scientific">Leishmania panamensis</name>
    <dbReference type="NCBI Taxonomy" id="5679"/>
    <lineage>
        <taxon>Eukaryota</taxon>
        <taxon>Discoba</taxon>
        <taxon>Euglenozoa</taxon>
        <taxon>Kinetoplastea</taxon>
        <taxon>Metakinetoplastina</taxon>
        <taxon>Trypanosomatida</taxon>
        <taxon>Trypanosomatidae</taxon>
        <taxon>Leishmaniinae</taxon>
        <taxon>Leishmania</taxon>
        <taxon>Leishmania guyanensis species complex</taxon>
    </lineage>
</organism>
<dbReference type="CDD" id="cd00030">
    <property type="entry name" value="C2"/>
    <property type="match status" value="2"/>
</dbReference>
<feature type="domain" description="C2" evidence="2">
    <location>
        <begin position="789"/>
        <end position="903"/>
    </location>
</feature>
<dbReference type="Pfam" id="PF00168">
    <property type="entry name" value="C2"/>
    <property type="match status" value="3"/>
</dbReference>
<dbReference type="EMBL" id="CP009404">
    <property type="protein sequence ID" value="AIO02575.1"/>
    <property type="molecule type" value="Genomic_DNA"/>
</dbReference>
<dbReference type="VEuPathDB" id="TriTrypDB:LPMP_354430"/>
<evidence type="ECO:0000313" key="3">
    <source>
        <dbReference type="EMBL" id="AIO02575.1"/>
    </source>
</evidence>
<dbReference type="GO" id="GO:0008289">
    <property type="term" value="F:lipid binding"/>
    <property type="evidence" value="ECO:0007669"/>
    <property type="project" value="InterPro"/>
</dbReference>
<proteinExistence type="predicted"/>
<feature type="region of interest" description="Disordered" evidence="1">
    <location>
        <begin position="300"/>
        <end position="354"/>
    </location>
</feature>
<dbReference type="SMART" id="SM00239">
    <property type="entry name" value="C2"/>
    <property type="match status" value="5"/>
</dbReference>
<gene>
    <name evidence="3" type="ORF">LPMP_354430</name>
</gene>
<dbReference type="PROSITE" id="PS50004">
    <property type="entry name" value="C2"/>
    <property type="match status" value="3"/>
</dbReference>
<dbReference type="KEGG" id="lpan:LPMP_354430"/>
<feature type="domain" description="C2" evidence="2">
    <location>
        <begin position="1"/>
        <end position="103"/>
    </location>
</feature>
<feature type="compositionally biased region" description="Low complexity" evidence="1">
    <location>
        <begin position="979"/>
        <end position="988"/>
    </location>
</feature>
<feature type="region of interest" description="Disordered" evidence="1">
    <location>
        <begin position="948"/>
        <end position="988"/>
    </location>
</feature>
<reference evidence="3 4" key="1">
    <citation type="journal article" date="2015" name="Sci. Rep.">
        <title>The genome of Leishmania panamensis: insights into genomics of the L. (Viannia) subgenus.</title>
        <authorList>
            <person name="Llanes A."/>
            <person name="Restrepo C.M."/>
            <person name="Vecchio G.D."/>
            <person name="Anguizola F.J."/>
            <person name="Lleonart R."/>
        </authorList>
    </citation>
    <scope>NUCLEOTIDE SEQUENCE [LARGE SCALE GENOMIC DNA]</scope>
    <source>
        <strain evidence="3 4">MHOM/PA/94/PSC-1</strain>
    </source>
</reference>
<dbReference type="InterPro" id="IPR045050">
    <property type="entry name" value="Synaptotagmin_plant"/>
</dbReference>
<dbReference type="OrthoDB" id="270970at2759"/>
<feature type="compositionally biased region" description="Low complexity" evidence="1">
    <location>
        <begin position="309"/>
        <end position="321"/>
    </location>
</feature>
<dbReference type="PANTHER" id="PTHR10774">
    <property type="entry name" value="EXTENDED SYNAPTOTAGMIN-RELATED"/>
    <property type="match status" value="1"/>
</dbReference>
<protein>
    <submittedName>
        <fullName evidence="3">C2 domain protein, putative</fullName>
    </submittedName>
</protein>
<name>A0A088S4L0_LEIPA</name>
<evidence type="ECO:0000259" key="2">
    <source>
        <dbReference type="PROSITE" id="PS50004"/>
    </source>
</evidence>
<keyword evidence="4" id="KW-1185">Reference proteome</keyword>
<evidence type="ECO:0000313" key="4">
    <source>
        <dbReference type="Proteomes" id="UP000063063"/>
    </source>
</evidence>
<dbReference type="GeneID" id="22579471"/>
<dbReference type="InterPro" id="IPR035892">
    <property type="entry name" value="C2_domain_sf"/>
</dbReference>
<dbReference type="Proteomes" id="UP000063063">
    <property type="component" value="Chromosome 35"/>
</dbReference>
<evidence type="ECO:0000256" key="1">
    <source>
        <dbReference type="SAM" id="MobiDB-lite"/>
    </source>
</evidence>
<feature type="domain" description="C2" evidence="2">
    <location>
        <begin position="1114"/>
        <end position="1230"/>
    </location>
</feature>
<dbReference type="SUPFAM" id="SSF49562">
    <property type="entry name" value="C2 domain (Calcium/lipid-binding domain, CaLB)"/>
    <property type="match status" value="4"/>
</dbReference>
<feature type="compositionally biased region" description="Basic and acidic residues" evidence="1">
    <location>
        <begin position="1685"/>
        <end position="1700"/>
    </location>
</feature>
<dbReference type="GO" id="GO:0005783">
    <property type="term" value="C:endoplasmic reticulum"/>
    <property type="evidence" value="ECO:0007669"/>
    <property type="project" value="TreeGrafter"/>
</dbReference>
<dbReference type="VEuPathDB" id="TriTrypDB:LPAL13_350052500"/>
<dbReference type="eggNOG" id="ENOG502RXDI">
    <property type="taxonomic scope" value="Eukaryota"/>
</dbReference>